<dbReference type="Gene3D" id="3.40.50.10860">
    <property type="entry name" value="Leucine Dehydrogenase, chain A, domain 1"/>
    <property type="match status" value="1"/>
</dbReference>
<evidence type="ECO:0000313" key="13">
    <source>
        <dbReference type="Proteomes" id="UP000594771"/>
    </source>
</evidence>
<dbReference type="EMBL" id="JAOTML010000001">
    <property type="protein sequence ID" value="MCY3052529.1"/>
    <property type="molecule type" value="Genomic_DNA"/>
</dbReference>
<reference evidence="12 13" key="1">
    <citation type="submission" date="2020-12" db="EMBL/GenBank/DDBJ databases">
        <title>FDA dAtabase for Regulatory Grade micrObial Sequences (FDA-ARGOS): Supporting development and validation of Infectious Disease Dx tests.</title>
        <authorList>
            <person name="Sproer C."/>
            <person name="Gronow S."/>
            <person name="Severitt S."/>
            <person name="Schroder I."/>
            <person name="Tallon L."/>
            <person name="Sadzewicz L."/>
            <person name="Zhao X."/>
            <person name="Boylan J."/>
            <person name="Ott S."/>
            <person name="Bowen H."/>
            <person name="Vavikolanu K."/>
            <person name="Mehta A."/>
            <person name="Aluvathingal J."/>
            <person name="Nadendla S."/>
            <person name="Lowell S."/>
            <person name="Myers T."/>
            <person name="Yan Y."/>
            <person name="Sichtig H."/>
        </authorList>
    </citation>
    <scope>NUCLEOTIDE SEQUENCE [LARGE SCALE GENOMIC DNA]</scope>
    <source>
        <strain evidence="12 13">FDAARGOS_911</strain>
    </source>
</reference>
<dbReference type="Gene3D" id="1.10.285.10">
    <property type="entry name" value="Glutamate Dehydrogenase, chain A, domain 3"/>
    <property type="match status" value="2"/>
</dbReference>
<organism evidence="12 13">
    <name type="scientific">Aerococcus urinae</name>
    <dbReference type="NCBI Taxonomy" id="1376"/>
    <lineage>
        <taxon>Bacteria</taxon>
        <taxon>Bacillati</taxon>
        <taxon>Bacillota</taxon>
        <taxon>Bacilli</taxon>
        <taxon>Lactobacillales</taxon>
        <taxon>Aerococcaceae</taxon>
        <taxon>Aerococcus</taxon>
    </lineage>
</organism>
<feature type="binding site" evidence="7">
    <location>
        <position position="113"/>
    </location>
    <ligand>
        <name>substrate</name>
    </ligand>
</feature>
<dbReference type="GeneID" id="35767024"/>
<feature type="binding site" evidence="7">
    <location>
        <position position="211"/>
    </location>
    <ligand>
        <name>NAD(+)</name>
        <dbReference type="ChEBI" id="CHEBI:57540"/>
    </ligand>
</feature>
<dbReference type="GO" id="GO:0004354">
    <property type="term" value="F:glutamate dehydrogenase (NADP+) activity"/>
    <property type="evidence" value="ECO:0007669"/>
    <property type="project" value="TreeGrafter"/>
</dbReference>
<dbReference type="InterPro" id="IPR033524">
    <property type="entry name" value="Glu/Leu/Phe/Val_DH_AS"/>
</dbReference>
<evidence type="ECO:0000256" key="8">
    <source>
        <dbReference type="PIRSR" id="PIRSR000185-3"/>
    </source>
</evidence>
<evidence type="ECO:0000256" key="2">
    <source>
        <dbReference type="ARBA" id="ARBA00011643"/>
    </source>
</evidence>
<dbReference type="InterPro" id="IPR006095">
    <property type="entry name" value="Glu/Leu/Phe/Val/Trp_DH"/>
</dbReference>
<dbReference type="Proteomes" id="UP000594771">
    <property type="component" value="Chromosome"/>
</dbReference>
<reference evidence="11" key="2">
    <citation type="submission" date="2022-09" db="EMBL/GenBank/DDBJ databases">
        <title>Aerococcus urinae taxonomy study.</title>
        <authorList>
            <person name="Christensen J."/>
            <person name="Senneby E."/>
        </authorList>
    </citation>
    <scope>NUCLEOTIDE SEQUENCE</scope>
    <source>
        <strain evidence="11">NLD-066-U95</strain>
    </source>
</reference>
<dbReference type="FunFam" id="1.10.285.10:FF:000001">
    <property type="entry name" value="Glutamate dehydrogenase"/>
    <property type="match status" value="1"/>
</dbReference>
<keyword evidence="7" id="KW-0547">Nucleotide-binding</keyword>
<evidence type="ECO:0000256" key="4">
    <source>
        <dbReference type="ARBA" id="ARBA00023002"/>
    </source>
</evidence>
<dbReference type="Pfam" id="PF00208">
    <property type="entry name" value="ELFV_dehydrog"/>
    <property type="match status" value="1"/>
</dbReference>
<name>A0A120I9S3_9LACT</name>
<dbReference type="AlphaFoldDB" id="A0A120I9S3"/>
<sequence length="448" mass="49212">MNAKEYLQETRQLWDKKYEQEPEFLQVLHEFVDSVEPVFEEHPEYIEANLLQILAIPERIIEFRVPWMDDQGKARVNTAFRVQFNSAIGPYKGGLRFHPTVNKSILKFLGFEQIFKNSLTGLPIGGGKGGSDFDPKGKSDQEIMRFCQSFMTELQKYIGPDMDVPAGDIGVGAREVGYLYGQYKRLNGFQNGVITGKPLTYGGSLARTQATGYGAVYFLNNMLAAKGEAIEGKRIMISGAGNVAIYAAEKAQELGATVLTVSDSNGYIVDEEGIDIDLLKDVKENRRERIKVYAEERPSASYYEGVVWDHAIDVDVAMPCATQNEVKKPGAEQAVKNGVKYVSEGANMPLDKAATDTLLEAGVFVGPAKAANAGGVAVSALEMSQNSQRLSWTFDEVDQKLQDIMDNIYQQATSAAEKYTNDPYNLIAGANIAGFSKVAQAMLSQGLV</sequence>
<evidence type="ECO:0000313" key="14">
    <source>
        <dbReference type="Proteomes" id="UP001069145"/>
    </source>
</evidence>
<dbReference type="KEGG" id="aun:AWM73_04585"/>
<feature type="binding site" evidence="7">
    <location>
        <position position="242"/>
    </location>
    <ligand>
        <name>NAD(+)</name>
        <dbReference type="ChEBI" id="CHEBI:57540"/>
    </ligand>
</feature>
<dbReference type="InterPro" id="IPR046346">
    <property type="entry name" value="Aminoacid_DH-like_N_sf"/>
</dbReference>
<dbReference type="InterPro" id="IPR006096">
    <property type="entry name" value="Glu/Leu/Phe/Val/Trp_DH_C"/>
</dbReference>
<dbReference type="EMBL" id="CP065662">
    <property type="protein sequence ID" value="QPS00846.1"/>
    <property type="molecule type" value="Genomic_DNA"/>
</dbReference>
<feature type="active site" description="Proton donor" evidence="6">
    <location>
        <position position="128"/>
    </location>
</feature>
<dbReference type="PROSITE" id="PS00074">
    <property type="entry name" value="GLFV_DEHYDROGENASE"/>
    <property type="match status" value="1"/>
</dbReference>
<dbReference type="FunFam" id="3.40.50.720:FF:000030">
    <property type="entry name" value="Glutamate dehydrogenase"/>
    <property type="match status" value="1"/>
</dbReference>
<feature type="binding site" evidence="7">
    <location>
        <position position="92"/>
    </location>
    <ligand>
        <name>substrate</name>
    </ligand>
</feature>
<keyword evidence="7" id="KW-0520">NAD</keyword>
<dbReference type="InterPro" id="IPR033922">
    <property type="entry name" value="NAD_bind_Glu_DH"/>
</dbReference>
<evidence type="ECO:0000256" key="9">
    <source>
        <dbReference type="RuleBase" id="RU004417"/>
    </source>
</evidence>
<dbReference type="InterPro" id="IPR036291">
    <property type="entry name" value="NAD(P)-bd_dom_sf"/>
</dbReference>
<dbReference type="Gene3D" id="3.40.50.720">
    <property type="entry name" value="NAD(P)-binding Rossmann-like Domain"/>
    <property type="match status" value="1"/>
</dbReference>
<dbReference type="InterPro" id="IPR014362">
    <property type="entry name" value="Glu_DH"/>
</dbReference>
<evidence type="ECO:0000256" key="7">
    <source>
        <dbReference type="PIRSR" id="PIRSR000185-2"/>
    </source>
</evidence>
<dbReference type="OrthoDB" id="9803297at2"/>
<feature type="binding site" evidence="7">
    <location>
        <position position="116"/>
    </location>
    <ligand>
        <name>substrate</name>
    </ligand>
</feature>
<comment type="subunit">
    <text evidence="2">Homohexamer.</text>
</comment>
<evidence type="ECO:0000256" key="6">
    <source>
        <dbReference type="PIRSR" id="PIRSR000185-1"/>
    </source>
</evidence>
<feature type="domain" description="Glutamate/phenylalanine/leucine/valine/L-tryptophan dehydrogenase C-terminal" evidence="10">
    <location>
        <begin position="204"/>
        <end position="446"/>
    </location>
</feature>
<dbReference type="GO" id="GO:0006537">
    <property type="term" value="P:glutamate biosynthetic process"/>
    <property type="evidence" value="ECO:0007669"/>
    <property type="project" value="UniProtKB-ARBA"/>
</dbReference>
<gene>
    <name evidence="12" type="primary">gdhA</name>
    <name evidence="12" type="ORF">I6G68_05470</name>
    <name evidence="11" type="ORF">ODY43_00730</name>
</gene>
<dbReference type="SUPFAM" id="SSF51735">
    <property type="entry name" value="NAD(P)-binding Rossmann-fold domains"/>
    <property type="match status" value="1"/>
</dbReference>
<evidence type="ECO:0000313" key="12">
    <source>
        <dbReference type="EMBL" id="QPS00846.1"/>
    </source>
</evidence>
<feature type="site" description="Important for catalysis" evidence="8">
    <location>
        <position position="168"/>
    </location>
</feature>
<dbReference type="NCBIfam" id="NF006929">
    <property type="entry name" value="PRK09414.1"/>
    <property type="match status" value="1"/>
</dbReference>
<dbReference type="CDD" id="cd05313">
    <property type="entry name" value="NAD_bind_2_Glu_DH"/>
    <property type="match status" value="1"/>
</dbReference>
<dbReference type="SMART" id="SM00839">
    <property type="entry name" value="ELFV_dehydrog"/>
    <property type="match status" value="1"/>
</dbReference>
<keyword evidence="14" id="KW-1185">Reference proteome</keyword>
<evidence type="ECO:0000313" key="11">
    <source>
        <dbReference type="EMBL" id="MCY3052529.1"/>
    </source>
</evidence>
<dbReference type="PANTHER" id="PTHR43571:SF1">
    <property type="entry name" value="NADP-SPECIFIC GLUTAMATE DEHYDROGENASE 1-RELATED"/>
    <property type="match status" value="1"/>
</dbReference>
<dbReference type="InterPro" id="IPR006097">
    <property type="entry name" value="Glu/Leu/Phe/Val/Trp_DH_dimer"/>
</dbReference>
<accession>A0A120I9S3</accession>
<comment type="similarity">
    <text evidence="1 5 9">Belongs to the Glu/Leu/Phe/Val dehydrogenases family.</text>
</comment>
<dbReference type="SUPFAM" id="SSF53223">
    <property type="entry name" value="Aminoacid dehydrogenase-like, N-terminal domain"/>
    <property type="match status" value="1"/>
</dbReference>
<keyword evidence="4 5" id="KW-0560">Oxidoreductase</keyword>
<dbReference type="InterPro" id="IPR050724">
    <property type="entry name" value="Glu_Leu_Phe_Val_DH"/>
</dbReference>
<proteinExistence type="inferred from homology"/>
<dbReference type="FunFam" id="3.40.50.10860:FF:000002">
    <property type="entry name" value="Glutamate dehydrogenase"/>
    <property type="match status" value="1"/>
</dbReference>
<evidence type="ECO:0000256" key="1">
    <source>
        <dbReference type="ARBA" id="ARBA00006382"/>
    </source>
</evidence>
<feature type="binding site" evidence="7">
    <location>
        <position position="167"/>
    </location>
    <ligand>
        <name>substrate</name>
    </ligand>
</feature>
<feature type="binding site" evidence="7">
    <location>
        <position position="379"/>
    </location>
    <ligand>
        <name>substrate</name>
    </ligand>
</feature>
<dbReference type="RefSeq" id="WP_060778281.1">
    <property type="nucleotide sequence ID" value="NZ_CAJHLF010000002.1"/>
</dbReference>
<evidence type="ECO:0000256" key="5">
    <source>
        <dbReference type="PIRNR" id="PIRNR000185"/>
    </source>
</evidence>
<dbReference type="Pfam" id="PF02812">
    <property type="entry name" value="ELFV_dehydrog_N"/>
    <property type="match status" value="1"/>
</dbReference>
<dbReference type="Proteomes" id="UP001069145">
    <property type="component" value="Unassembled WGS sequence"/>
</dbReference>
<dbReference type="PRINTS" id="PR00082">
    <property type="entry name" value="GLFDHDRGNASE"/>
</dbReference>
<dbReference type="GO" id="GO:0000166">
    <property type="term" value="F:nucleotide binding"/>
    <property type="evidence" value="ECO:0007669"/>
    <property type="project" value="UniProtKB-KW"/>
</dbReference>
<dbReference type="PIRSF" id="PIRSF000185">
    <property type="entry name" value="Glu_DH"/>
    <property type="match status" value="1"/>
</dbReference>
<evidence type="ECO:0000259" key="10">
    <source>
        <dbReference type="SMART" id="SM00839"/>
    </source>
</evidence>
<protein>
    <recommendedName>
        <fullName evidence="3 5">Glutamate dehydrogenase</fullName>
    </recommendedName>
</protein>
<dbReference type="GO" id="GO:0005829">
    <property type="term" value="C:cytosol"/>
    <property type="evidence" value="ECO:0007669"/>
    <property type="project" value="TreeGrafter"/>
</dbReference>
<dbReference type="PANTHER" id="PTHR43571">
    <property type="entry name" value="NADP-SPECIFIC GLUTAMATE DEHYDROGENASE 1-RELATED"/>
    <property type="match status" value="1"/>
</dbReference>
<evidence type="ECO:0000256" key="3">
    <source>
        <dbReference type="ARBA" id="ARBA00012896"/>
    </source>
</evidence>